<feature type="domain" description="Factor of DNA methylation 1-5/IDN2" evidence="3">
    <location>
        <begin position="383"/>
        <end position="511"/>
    </location>
</feature>
<keyword evidence="1" id="KW-0175">Coiled coil</keyword>
<organism evidence="4 5">
    <name type="scientific">Eleusine coracana subsp. coracana</name>
    <dbReference type="NCBI Taxonomy" id="191504"/>
    <lineage>
        <taxon>Eukaryota</taxon>
        <taxon>Viridiplantae</taxon>
        <taxon>Streptophyta</taxon>
        <taxon>Embryophyta</taxon>
        <taxon>Tracheophyta</taxon>
        <taxon>Spermatophyta</taxon>
        <taxon>Magnoliopsida</taxon>
        <taxon>Liliopsida</taxon>
        <taxon>Poales</taxon>
        <taxon>Poaceae</taxon>
        <taxon>PACMAD clade</taxon>
        <taxon>Chloridoideae</taxon>
        <taxon>Cynodonteae</taxon>
        <taxon>Eleusininae</taxon>
        <taxon>Eleusine</taxon>
    </lineage>
</organism>
<dbReference type="GO" id="GO:0080188">
    <property type="term" value="P:gene silencing by siRNA-directed DNA methylation"/>
    <property type="evidence" value="ECO:0007669"/>
    <property type="project" value="InterPro"/>
</dbReference>
<sequence>MVPVGEGGEISSPGGTRRRSGVAVDGDVDCGARAGQNVGGEAGNRKRKASVTSRDSKRLVGNAEDSELECEVSRRILVEIENLRSQLDEDVKQLGYCEENEKLRVEMDLKDKEIQCLRKQIEEIQAQYEKQHDEPQSEYEKKNMKQNEKLQAKFDKQNEELEAMYEKKDQELKSKNEELQFKYEEQKDELQSKYEEWIEELLAKYEKRNKKVYAKYTKLNKELKANHEKQTKELQAEYEGLHKNVVQILENQIDVKRKQLWQLEGLYSTVDALATDESCDEDANYKLVHESSGNKTDVNRNAADEKSKLELEVANLDTEIQIKIGNLGEILESEKFSEELYSVTMKSFYDRSSKELLAIRKRLIQKYEDLNGKQELRTAIGIKRMGELDENLFLNSCKRKYGTDCYQTKAAQLVANWQEEIKNPNWHPFKIIKPADGPNKEVINDDDAKLKYLCIEYGDDVCNAVKTALMELNEYNPSGRYTVPDLWDFSKGRMATETEALNYLFRQMEKRRSSVEGADAPCGLGL</sequence>
<comment type="caution">
    <text evidence="4">The sequence shown here is derived from an EMBL/GenBank/DDBJ whole genome shotgun (WGS) entry which is preliminary data.</text>
</comment>
<feature type="coiled-coil region" evidence="1">
    <location>
        <begin position="100"/>
        <end position="244"/>
    </location>
</feature>
<accession>A0AAV5FRX2</accession>
<dbReference type="EMBL" id="BQKI01000095">
    <property type="protein sequence ID" value="GJN37492.1"/>
    <property type="molecule type" value="Genomic_DNA"/>
</dbReference>
<keyword evidence="5" id="KW-1185">Reference proteome</keyword>
<dbReference type="PANTHER" id="PTHR21596">
    <property type="entry name" value="RIBONUCLEASE P SUBUNIT P38"/>
    <property type="match status" value="1"/>
</dbReference>
<reference evidence="4" key="1">
    <citation type="journal article" date="2018" name="DNA Res.">
        <title>Multiple hybrid de novo genome assembly of finger millet, an orphan allotetraploid crop.</title>
        <authorList>
            <person name="Hatakeyama M."/>
            <person name="Aluri S."/>
            <person name="Balachadran M.T."/>
            <person name="Sivarajan S.R."/>
            <person name="Patrignani A."/>
            <person name="Gruter S."/>
            <person name="Poveda L."/>
            <person name="Shimizu-Inatsugi R."/>
            <person name="Baeten J."/>
            <person name="Francoijs K.J."/>
            <person name="Nataraja K.N."/>
            <person name="Reddy Y.A.N."/>
            <person name="Phadnis S."/>
            <person name="Ravikumar R.L."/>
            <person name="Schlapbach R."/>
            <person name="Sreeman S.M."/>
            <person name="Shimizu K.K."/>
        </authorList>
    </citation>
    <scope>NUCLEOTIDE SEQUENCE</scope>
</reference>
<evidence type="ECO:0000313" key="5">
    <source>
        <dbReference type="Proteomes" id="UP001054889"/>
    </source>
</evidence>
<dbReference type="AlphaFoldDB" id="A0AAV5FRX2"/>
<dbReference type="InterPro" id="IPR005379">
    <property type="entry name" value="FDM1-5/IDN2_XH"/>
</dbReference>
<reference evidence="4" key="2">
    <citation type="submission" date="2021-12" db="EMBL/GenBank/DDBJ databases">
        <title>Resequencing data analysis of finger millet.</title>
        <authorList>
            <person name="Hatakeyama M."/>
            <person name="Aluri S."/>
            <person name="Balachadran M.T."/>
            <person name="Sivarajan S.R."/>
            <person name="Poveda L."/>
            <person name="Shimizu-Inatsugi R."/>
            <person name="Schlapbach R."/>
            <person name="Sreeman S.M."/>
            <person name="Shimizu K.K."/>
        </authorList>
    </citation>
    <scope>NUCLEOTIDE SEQUENCE</scope>
</reference>
<evidence type="ECO:0000313" key="4">
    <source>
        <dbReference type="EMBL" id="GJN37492.1"/>
    </source>
</evidence>
<evidence type="ECO:0000256" key="1">
    <source>
        <dbReference type="SAM" id="Coils"/>
    </source>
</evidence>
<feature type="region of interest" description="Disordered" evidence="2">
    <location>
        <begin position="1"/>
        <end position="64"/>
    </location>
</feature>
<protein>
    <recommendedName>
        <fullName evidence="3">Factor of DNA methylation 1-5/IDN2 domain-containing protein</fullName>
    </recommendedName>
</protein>
<gene>
    <name evidence="4" type="primary">gb26457</name>
    <name evidence="4" type="ORF">PR202_gb26457</name>
</gene>
<dbReference type="InterPro" id="IPR045177">
    <property type="entry name" value="FDM1-5/IDN2"/>
</dbReference>
<evidence type="ECO:0000259" key="3">
    <source>
        <dbReference type="Pfam" id="PF03469"/>
    </source>
</evidence>
<dbReference type="PANTHER" id="PTHR21596:SF51">
    <property type="entry name" value="OS01G0147700 PROTEIN"/>
    <property type="match status" value="1"/>
</dbReference>
<name>A0AAV5FRX2_ELECO</name>
<dbReference type="Pfam" id="PF03469">
    <property type="entry name" value="XH"/>
    <property type="match status" value="1"/>
</dbReference>
<dbReference type="Proteomes" id="UP001054889">
    <property type="component" value="Unassembled WGS sequence"/>
</dbReference>
<evidence type="ECO:0000256" key="2">
    <source>
        <dbReference type="SAM" id="MobiDB-lite"/>
    </source>
</evidence>
<proteinExistence type="predicted"/>